<evidence type="ECO:0000313" key="4">
    <source>
        <dbReference type="Proteomes" id="UP000219068"/>
    </source>
</evidence>
<evidence type="ECO:0000256" key="2">
    <source>
        <dbReference type="SAM" id="SignalP"/>
    </source>
</evidence>
<dbReference type="InterPro" id="IPR022753">
    <property type="entry name" value="T4SS_pilus_biogen_PilP"/>
</dbReference>
<reference evidence="3 4" key="1">
    <citation type="submission" date="2017-08" db="EMBL/GenBank/DDBJ databases">
        <authorList>
            <person name="de Groot N.N."/>
        </authorList>
    </citation>
    <scope>NUCLEOTIDE SEQUENCE [LARGE SCALE GENOMIC DNA]</scope>
    <source>
        <strain evidence="3 4">USBA 78</strain>
    </source>
</reference>
<dbReference type="RefSeq" id="WP_142994565.1">
    <property type="nucleotide sequence ID" value="NZ_OBMM01000005.1"/>
</dbReference>
<accession>A0A285TTI3</accession>
<dbReference type="Proteomes" id="UP000219068">
    <property type="component" value="Unassembled WGS sequence"/>
</dbReference>
<dbReference type="EMBL" id="OBMM01000005">
    <property type="protein sequence ID" value="SOC27059.1"/>
    <property type="molecule type" value="Genomic_DNA"/>
</dbReference>
<feature type="compositionally biased region" description="Polar residues" evidence="1">
    <location>
        <begin position="166"/>
        <end position="175"/>
    </location>
</feature>
<dbReference type="AlphaFoldDB" id="A0A285TTI3"/>
<organism evidence="3 4">
    <name type="scientific">Thalassospira xiamenensis</name>
    <dbReference type="NCBI Taxonomy" id="220697"/>
    <lineage>
        <taxon>Bacteria</taxon>
        <taxon>Pseudomonadati</taxon>
        <taxon>Pseudomonadota</taxon>
        <taxon>Alphaproteobacteria</taxon>
        <taxon>Rhodospirillales</taxon>
        <taxon>Thalassospiraceae</taxon>
        <taxon>Thalassospira</taxon>
    </lineage>
</organism>
<feature type="region of interest" description="Disordered" evidence="1">
    <location>
        <begin position="271"/>
        <end position="303"/>
    </location>
</feature>
<feature type="compositionally biased region" description="Low complexity" evidence="1">
    <location>
        <begin position="282"/>
        <end position="292"/>
    </location>
</feature>
<evidence type="ECO:0000256" key="1">
    <source>
        <dbReference type="SAM" id="MobiDB-lite"/>
    </source>
</evidence>
<name>A0A285TTI3_9PROT</name>
<feature type="region of interest" description="Disordered" evidence="1">
    <location>
        <begin position="142"/>
        <end position="205"/>
    </location>
</feature>
<feature type="compositionally biased region" description="Basic and acidic residues" evidence="1">
    <location>
        <begin position="194"/>
        <end position="204"/>
    </location>
</feature>
<evidence type="ECO:0000313" key="3">
    <source>
        <dbReference type="EMBL" id="SOC27059.1"/>
    </source>
</evidence>
<feature type="signal peptide" evidence="2">
    <location>
        <begin position="1"/>
        <end position="35"/>
    </location>
</feature>
<dbReference type="NCBIfam" id="TIGR03021">
    <property type="entry name" value="pilP_fam"/>
    <property type="match status" value="1"/>
</dbReference>
<gene>
    <name evidence="3" type="ORF">SAMN05428964_105263</name>
</gene>
<sequence length="303" mass="32223">MNSFHCLRKSMANKSVLRGALGAILLVGVSGGALQAQTASVAPGQQPVAQDPLYVPPSNVDMKMDSQRVEKFVAKNVSEVERRLHGLKVTPPEDMASADTSPYTSTLRDMQETQRQILVLDKKKELAEKSVELWNILYNPEEDEAAGMRDDNDPDSLEEAAPVAQPSASPEQSTGADAAEEVAPVAAPAPSKAPEPRRERDLSISEHVGPMPVIVSILGTGSNIKATLLVPYAGEFEVTEGMRLPNGMRVDKVTSTGVLVRDAAGNRYPLSFGDSVPSQPASKQTSDSSQSSGVLMPGGGLMF</sequence>
<keyword evidence="2" id="KW-0732">Signal</keyword>
<proteinExistence type="predicted"/>
<feature type="chain" id="PRO_5013080663" evidence="2">
    <location>
        <begin position="36"/>
        <end position="303"/>
    </location>
</feature>
<feature type="compositionally biased region" description="Low complexity" evidence="1">
    <location>
        <begin position="181"/>
        <end position="192"/>
    </location>
</feature>
<protein>
    <submittedName>
        <fullName evidence="3">Type IV pilus biogenesis protein PilP</fullName>
    </submittedName>
</protein>